<reference evidence="1 2" key="1">
    <citation type="submission" date="2016-10" db="EMBL/GenBank/DDBJ databases">
        <authorList>
            <person name="Varghese N."/>
            <person name="Submissions S."/>
        </authorList>
    </citation>
    <scope>NUCLEOTIDE SEQUENCE [LARGE SCALE GENOMIC DNA]</scope>
    <source>
        <strain evidence="1 2">LMG 22274</strain>
    </source>
</reference>
<accession>A0AAQ1JXR7</accession>
<evidence type="ECO:0000313" key="2">
    <source>
        <dbReference type="Proteomes" id="UP000183529"/>
    </source>
</evidence>
<gene>
    <name evidence="1" type="ORF">SAMN05216550_123119</name>
</gene>
<dbReference type="RefSeq" id="WP_074987077.1">
    <property type="nucleotide sequence ID" value="NZ_CADFGN010000015.1"/>
</dbReference>
<evidence type="ECO:0000313" key="1">
    <source>
        <dbReference type="EMBL" id="SEK13196.1"/>
    </source>
</evidence>
<dbReference type="AlphaFoldDB" id="A0AAQ1JXR7"/>
<proteinExistence type="predicted"/>
<comment type="caution">
    <text evidence="1">The sequence shown here is derived from an EMBL/GenBank/DDBJ whole genome shotgun (WGS) entry which is preliminary data.</text>
</comment>
<organism evidence="1 2">
    <name type="scientific">Paraburkholderia tropica</name>
    <dbReference type="NCBI Taxonomy" id="92647"/>
    <lineage>
        <taxon>Bacteria</taxon>
        <taxon>Pseudomonadati</taxon>
        <taxon>Pseudomonadota</taxon>
        <taxon>Betaproteobacteria</taxon>
        <taxon>Burkholderiales</taxon>
        <taxon>Burkholderiaceae</taxon>
        <taxon>Paraburkholderia</taxon>
    </lineage>
</organism>
<protein>
    <submittedName>
        <fullName evidence="1">Uncharacterized protein</fullName>
    </submittedName>
</protein>
<sequence>MTYSSNDFSDDIGRCLIDTDVVEAAVFSDADIGAQADLAIAGIIGASHAARAARFISAVLASPSARDDKTLANALRLADAIASQCRLVLPSTCEAFTDFVRGLPGGREWSKHVVLQPV</sequence>
<dbReference type="Proteomes" id="UP000183529">
    <property type="component" value="Unassembled WGS sequence"/>
</dbReference>
<name>A0AAQ1JXR7_9BURK</name>
<dbReference type="EMBL" id="FNZM01000023">
    <property type="protein sequence ID" value="SEK13196.1"/>
    <property type="molecule type" value="Genomic_DNA"/>
</dbReference>